<keyword evidence="4" id="KW-1185">Reference proteome</keyword>
<dbReference type="AlphaFoldDB" id="A0A0D0DRC9"/>
<dbReference type="Proteomes" id="UP000054538">
    <property type="component" value="Unassembled WGS sequence"/>
</dbReference>
<feature type="region of interest" description="Disordered" evidence="1">
    <location>
        <begin position="1"/>
        <end position="30"/>
    </location>
</feature>
<evidence type="ECO:0000256" key="1">
    <source>
        <dbReference type="SAM" id="MobiDB-lite"/>
    </source>
</evidence>
<evidence type="ECO:0000259" key="2">
    <source>
        <dbReference type="Pfam" id="PF03235"/>
    </source>
</evidence>
<evidence type="ECO:0000313" key="3">
    <source>
        <dbReference type="EMBL" id="KIK82235.1"/>
    </source>
</evidence>
<dbReference type="STRING" id="930991.A0A0D0DRC9"/>
<dbReference type="HOGENOM" id="CLU_467763_0_0_1"/>
<evidence type="ECO:0000313" key="4">
    <source>
        <dbReference type="Proteomes" id="UP000054538"/>
    </source>
</evidence>
<dbReference type="InterPro" id="IPR004919">
    <property type="entry name" value="GmrSD_N"/>
</dbReference>
<feature type="domain" description="GmrSD restriction endonucleases N-terminal" evidence="2">
    <location>
        <begin position="78"/>
        <end position="169"/>
    </location>
</feature>
<dbReference type="Pfam" id="PF03235">
    <property type="entry name" value="GmrSD_N"/>
    <property type="match status" value="1"/>
</dbReference>
<name>A0A0D0DRC9_9AGAM</name>
<dbReference type="PANTHER" id="PTHR39639">
    <property type="entry name" value="CHROMOSOME 16, WHOLE GENOME SHOTGUN SEQUENCE"/>
    <property type="match status" value="1"/>
</dbReference>
<feature type="compositionally biased region" description="Polar residues" evidence="1">
    <location>
        <begin position="1"/>
        <end position="12"/>
    </location>
</feature>
<organism evidence="3 4">
    <name type="scientific">Paxillus rubicundulus Ve08.2h10</name>
    <dbReference type="NCBI Taxonomy" id="930991"/>
    <lineage>
        <taxon>Eukaryota</taxon>
        <taxon>Fungi</taxon>
        <taxon>Dikarya</taxon>
        <taxon>Basidiomycota</taxon>
        <taxon>Agaricomycotina</taxon>
        <taxon>Agaricomycetes</taxon>
        <taxon>Agaricomycetidae</taxon>
        <taxon>Boletales</taxon>
        <taxon>Paxilineae</taxon>
        <taxon>Paxillaceae</taxon>
        <taxon>Paxillus</taxon>
    </lineage>
</organism>
<accession>A0A0D0DRC9</accession>
<dbReference type="InParanoid" id="A0A0D0DRC9"/>
<reference evidence="3 4" key="1">
    <citation type="submission" date="2014-04" db="EMBL/GenBank/DDBJ databases">
        <authorList>
            <consortium name="DOE Joint Genome Institute"/>
            <person name="Kuo A."/>
            <person name="Kohler A."/>
            <person name="Jargeat P."/>
            <person name="Nagy L.G."/>
            <person name="Floudas D."/>
            <person name="Copeland A."/>
            <person name="Barry K.W."/>
            <person name="Cichocki N."/>
            <person name="Veneault-Fourrey C."/>
            <person name="LaButti K."/>
            <person name="Lindquist E.A."/>
            <person name="Lipzen A."/>
            <person name="Lundell T."/>
            <person name="Morin E."/>
            <person name="Murat C."/>
            <person name="Sun H."/>
            <person name="Tunlid A."/>
            <person name="Henrissat B."/>
            <person name="Grigoriev I.V."/>
            <person name="Hibbett D.S."/>
            <person name="Martin F."/>
            <person name="Nordberg H.P."/>
            <person name="Cantor M.N."/>
            <person name="Hua S.X."/>
        </authorList>
    </citation>
    <scope>NUCLEOTIDE SEQUENCE [LARGE SCALE GENOMIC DNA]</scope>
    <source>
        <strain evidence="3 4">Ve08.2h10</strain>
    </source>
</reference>
<reference evidence="4" key="2">
    <citation type="submission" date="2015-01" db="EMBL/GenBank/DDBJ databases">
        <title>Evolutionary Origins and Diversification of the Mycorrhizal Mutualists.</title>
        <authorList>
            <consortium name="DOE Joint Genome Institute"/>
            <consortium name="Mycorrhizal Genomics Consortium"/>
            <person name="Kohler A."/>
            <person name="Kuo A."/>
            <person name="Nagy L.G."/>
            <person name="Floudas D."/>
            <person name="Copeland A."/>
            <person name="Barry K.W."/>
            <person name="Cichocki N."/>
            <person name="Veneault-Fourrey C."/>
            <person name="LaButti K."/>
            <person name="Lindquist E.A."/>
            <person name="Lipzen A."/>
            <person name="Lundell T."/>
            <person name="Morin E."/>
            <person name="Murat C."/>
            <person name="Riley R."/>
            <person name="Ohm R."/>
            <person name="Sun H."/>
            <person name="Tunlid A."/>
            <person name="Henrissat B."/>
            <person name="Grigoriev I.V."/>
            <person name="Hibbett D.S."/>
            <person name="Martin F."/>
        </authorList>
    </citation>
    <scope>NUCLEOTIDE SEQUENCE [LARGE SCALE GENOMIC DNA]</scope>
    <source>
        <strain evidence="4">Ve08.2h10</strain>
    </source>
</reference>
<dbReference type="EMBL" id="KN825656">
    <property type="protein sequence ID" value="KIK82235.1"/>
    <property type="molecule type" value="Genomic_DNA"/>
</dbReference>
<dbReference type="PANTHER" id="PTHR39639:SF1">
    <property type="entry name" value="DUF262 DOMAIN-CONTAINING PROTEIN"/>
    <property type="match status" value="1"/>
</dbReference>
<dbReference type="OrthoDB" id="5419821at2759"/>
<protein>
    <recommendedName>
        <fullName evidence="2">GmrSD restriction endonucleases N-terminal domain-containing protein</fullName>
    </recommendedName>
</protein>
<gene>
    <name evidence="3" type="ORF">PAXRUDRAFT_724082</name>
</gene>
<sequence length="583" mass="66437">MSLSDVSDLTELSSDEEVPLSKSVAKKKKGPKEYRITNVLRAPRTTQYTAKSLYGAPPNRKRSFLWWFNVSLLTDQIIENAIDLDPEYQRDVVWHEEKQSGLIDSILRNYYIPPVIFAVAFQEDGSELRTCIDGKQRLTSIQRFIDGQIPHKDSFTNEKLWFKFMNKQIVCVEYNDLNDDQEREIFQRVQLGVALSPAERLQAIVGPWSTVIREIQSQVLGEEGFEGYLDWGHARGRDFQCLATIGYLIEFHPKSTVPGTKALERWLQRTNTVSSKLRADLHETFRIFLTLARDKKYSGSLNRPTRVSPIEFVMIGVLIYLKRSTLSLTQISSAIEKMRKDVRASHQDIRSNTRVTRHLMDFMAKKIKVSELKSDENRGKRLGCPRYSQGKNHETCNCFSCCSSKQTNTCSKEKWCQQGVTHDGVCFDNQIKGHGGRERTVAAVYPYIKYSVVEPVTCTHCTHCTHQEIPTPTYIHQLESPFCSPHKVNPATDPGAVYVHYKFSSGVFRVYSFDCCGIGQTASTYCAGCSLHKGWVTADRSSELSISLRQVGSHPCCQGIPWFGTRFGAISCREQWQRDKAKS</sequence>
<proteinExistence type="predicted"/>